<protein>
    <submittedName>
        <fullName evidence="2">Uncharacterized protein</fullName>
    </submittedName>
</protein>
<name>A0A7G3PM04_9CAUD</name>
<organism evidence="2 3">
    <name type="scientific">Sphingomonas phage vB_StuS_MMDA13</name>
    <dbReference type="NCBI Taxonomy" id="2686378"/>
    <lineage>
        <taxon>Viruses</taxon>
        <taxon>Duplodnaviria</taxon>
        <taxon>Heunggongvirae</taxon>
        <taxon>Uroviricota</taxon>
        <taxon>Caudoviricetes</taxon>
        <taxon>Queuovirinae</taxon>
        <taxon>Torvergatavirus</taxon>
        <taxon>Torvergatavirus MMDA13</taxon>
    </lineage>
</organism>
<feature type="coiled-coil region" evidence="1">
    <location>
        <begin position="3"/>
        <end position="30"/>
    </location>
</feature>
<accession>A0A7G3PM04</accession>
<dbReference type="Proteomes" id="UP000515820">
    <property type="component" value="Segment"/>
</dbReference>
<keyword evidence="1" id="KW-0175">Coiled coil</keyword>
<keyword evidence="3" id="KW-1185">Reference proteome</keyword>
<evidence type="ECO:0000313" key="3">
    <source>
        <dbReference type="Proteomes" id="UP000515820"/>
    </source>
</evidence>
<gene>
    <name evidence="2" type="ORF">MMDA13_gp82</name>
</gene>
<reference evidence="2 3" key="1">
    <citation type="journal article" date="2020" name="Viruses">
        <title>Characterization of vB_StuS_MMDA13, a Newly Discovered Bacteriophage Infecting the Agar-Degrading Species Sphingomonas turrisvirgatae.</title>
        <authorList>
            <person name="Marmo P."/>
            <person name="Thaller M.C."/>
            <person name="Di Lallo G."/>
            <person name="Henrici De Angelis L."/>
            <person name="Poerio N."/>
            <person name="De Santis F."/>
            <person name="Fraziano M."/>
            <person name="Migliore L."/>
            <person name="D'Andrea M.M."/>
        </authorList>
    </citation>
    <scope>NUCLEOTIDE SEQUENCE [LARGE SCALE GENOMIC DNA]</scope>
</reference>
<dbReference type="EMBL" id="MN820898">
    <property type="protein sequence ID" value="QHB80515.1"/>
    <property type="molecule type" value="Genomic_DNA"/>
</dbReference>
<evidence type="ECO:0000256" key="1">
    <source>
        <dbReference type="SAM" id="Coils"/>
    </source>
</evidence>
<proteinExistence type="predicted"/>
<sequence length="87" mass="9970">MRVEQAVVEIQRLSGEMNDAAEKAQAASARYEAHLALYNVACMQGDTKEIEKQRLEVVSHTESLLDASFELYSRRRMIQEIQRNVTN</sequence>
<evidence type="ECO:0000313" key="2">
    <source>
        <dbReference type="EMBL" id="QHB80515.1"/>
    </source>
</evidence>